<dbReference type="PANTHER" id="PTHR43130">
    <property type="entry name" value="ARAC-FAMILY TRANSCRIPTIONAL REGULATOR"/>
    <property type="match status" value="1"/>
</dbReference>
<feature type="transmembrane region" description="Helical" evidence="3">
    <location>
        <begin position="17"/>
        <end position="41"/>
    </location>
</feature>
<dbReference type="Gene3D" id="3.40.50.880">
    <property type="match status" value="1"/>
</dbReference>
<dbReference type="InterPro" id="IPR052158">
    <property type="entry name" value="INH-QAR"/>
</dbReference>
<dbReference type="InterPro" id="IPR009057">
    <property type="entry name" value="Homeodomain-like_sf"/>
</dbReference>
<name>A0ABY3PPB0_9CYAN</name>
<evidence type="ECO:0000256" key="2">
    <source>
        <dbReference type="ARBA" id="ARBA00023163"/>
    </source>
</evidence>
<proteinExistence type="predicted"/>
<evidence type="ECO:0000256" key="1">
    <source>
        <dbReference type="ARBA" id="ARBA00023015"/>
    </source>
</evidence>
<evidence type="ECO:0000313" key="5">
    <source>
        <dbReference type="EMBL" id="UFP95543.1"/>
    </source>
</evidence>
<protein>
    <submittedName>
        <fullName evidence="5">GlxA family transcriptional regulator</fullName>
    </submittedName>
</protein>
<gene>
    <name evidence="5" type="ORF">ISF26_04660</name>
</gene>
<reference evidence="5 6" key="1">
    <citation type="journal article" date="2021" name="Genome Biol. Evol.">
        <title>Complete Genome Sequencing of a Novel Gloeobacter Species from a Waterfall Cave in Mexico.</title>
        <authorList>
            <person name="Saw J.H."/>
            <person name="Cardona T."/>
            <person name="Montejano G."/>
        </authorList>
    </citation>
    <scope>NUCLEOTIDE SEQUENCE [LARGE SCALE GENOMIC DNA]</scope>
    <source>
        <strain evidence="5">MG652769</strain>
    </source>
</reference>
<dbReference type="InterPro" id="IPR018060">
    <property type="entry name" value="HTH_AraC"/>
</dbReference>
<organism evidence="5 6">
    <name type="scientific">Gloeobacter morelensis MG652769</name>
    <dbReference type="NCBI Taxonomy" id="2781736"/>
    <lineage>
        <taxon>Bacteria</taxon>
        <taxon>Bacillati</taxon>
        <taxon>Cyanobacteriota</taxon>
        <taxon>Cyanophyceae</taxon>
        <taxon>Gloeobacterales</taxon>
        <taxon>Gloeobacteraceae</taxon>
        <taxon>Gloeobacter</taxon>
        <taxon>Gloeobacter morelensis</taxon>
    </lineage>
</organism>
<dbReference type="SUPFAM" id="SSF46689">
    <property type="entry name" value="Homeodomain-like"/>
    <property type="match status" value="1"/>
</dbReference>
<keyword evidence="2" id="KW-0804">Transcription</keyword>
<keyword evidence="1" id="KW-0805">Transcription regulation</keyword>
<dbReference type="SUPFAM" id="SSF52317">
    <property type="entry name" value="Class I glutamine amidotransferase-like"/>
    <property type="match status" value="1"/>
</dbReference>
<dbReference type="InterPro" id="IPR002818">
    <property type="entry name" value="DJ-1/PfpI"/>
</dbReference>
<evidence type="ECO:0000256" key="3">
    <source>
        <dbReference type="SAM" id="Phobius"/>
    </source>
</evidence>
<evidence type="ECO:0000259" key="4">
    <source>
        <dbReference type="PROSITE" id="PS01124"/>
    </source>
</evidence>
<dbReference type="PROSITE" id="PS01124">
    <property type="entry name" value="HTH_ARAC_FAMILY_2"/>
    <property type="match status" value="1"/>
</dbReference>
<dbReference type="RefSeq" id="WP_230842770.1">
    <property type="nucleotide sequence ID" value="NZ_CP063845.1"/>
</dbReference>
<sequence length="336" mass="37162">MTYVPEFLPFAFDRERLVLFVAFPGMCLLDLTGAQTVFWAASKYMQQRGLPGYSRHTVGLDGGLVPSVEGVALATSPLPEFKDVAVDTVVVPGSPDIEQVMANSGRLVEWLRRVSGRARRIASVCSGAFLLAQAGLLDGKRAATHWAMCDLLKGHFPSIEIERDAIFVQEDSVWTSAGVSAGIDLALALVEADCGREIAMKVARELVVFLKRPGGQSQFSELLQSQLQDSAAFDGLHLWIADNIGNENLMVDLLAERVGMSPRNFARVYKQKTGRTPAKAVEIFRLEAARRLLEDSERNANQIARQCGFGDEEKMRVTFQRHLAVSPTDYRKRFSR</sequence>
<dbReference type="Proteomes" id="UP001054846">
    <property type="component" value="Chromosome"/>
</dbReference>
<keyword evidence="6" id="KW-1185">Reference proteome</keyword>
<feature type="domain" description="HTH araC/xylS-type" evidence="4">
    <location>
        <begin position="234"/>
        <end position="333"/>
    </location>
</feature>
<dbReference type="PANTHER" id="PTHR43130:SF3">
    <property type="entry name" value="HTH-TYPE TRANSCRIPTIONAL REGULATOR RV1931C"/>
    <property type="match status" value="1"/>
</dbReference>
<keyword evidence="3" id="KW-1133">Transmembrane helix</keyword>
<dbReference type="Pfam" id="PF01965">
    <property type="entry name" value="DJ-1_PfpI"/>
    <property type="match status" value="1"/>
</dbReference>
<evidence type="ECO:0000313" key="6">
    <source>
        <dbReference type="Proteomes" id="UP001054846"/>
    </source>
</evidence>
<dbReference type="InterPro" id="IPR029062">
    <property type="entry name" value="Class_I_gatase-like"/>
</dbReference>
<dbReference type="SMART" id="SM00342">
    <property type="entry name" value="HTH_ARAC"/>
    <property type="match status" value="1"/>
</dbReference>
<dbReference type="Pfam" id="PF12833">
    <property type="entry name" value="HTH_18"/>
    <property type="match status" value="1"/>
</dbReference>
<keyword evidence="3" id="KW-0812">Transmembrane</keyword>
<keyword evidence="3" id="KW-0472">Membrane</keyword>
<dbReference type="Gene3D" id="1.10.10.60">
    <property type="entry name" value="Homeodomain-like"/>
    <property type="match status" value="2"/>
</dbReference>
<accession>A0ABY3PPB0</accession>
<dbReference type="EMBL" id="CP063845">
    <property type="protein sequence ID" value="UFP95543.1"/>
    <property type="molecule type" value="Genomic_DNA"/>
</dbReference>
<dbReference type="CDD" id="cd03137">
    <property type="entry name" value="GATase1_AraC_1"/>
    <property type="match status" value="1"/>
</dbReference>